<gene>
    <name evidence="1" type="ORF">CPAG_02500</name>
</gene>
<reference evidence="1 2" key="1">
    <citation type="submission" date="2007-06" db="EMBL/GenBank/DDBJ databases">
        <title>The Genome Sequence of Coccidioides posadasii RMSCC_3488.</title>
        <authorList>
            <consortium name="Coccidioides Genome Resources Consortium"/>
            <consortium name="The Broad Institute Genome Sequencing Platform"/>
            <person name="Henn M.R."/>
            <person name="Sykes S."/>
            <person name="Young S."/>
            <person name="Jaffe D."/>
            <person name="Berlin A."/>
            <person name="Alvarez P."/>
            <person name="Butler J."/>
            <person name="Gnerre S."/>
            <person name="Grabherr M."/>
            <person name="Mauceli E."/>
            <person name="Brockman W."/>
            <person name="Kodira C."/>
            <person name="Alvarado L."/>
            <person name="Zeng Q."/>
            <person name="Crawford M."/>
            <person name="Antoine C."/>
            <person name="Devon K."/>
            <person name="Galgiani J."/>
            <person name="Orsborn K."/>
            <person name="Lewis M.L."/>
            <person name="Nusbaum C."/>
            <person name="Galagan J."/>
            <person name="Birren B."/>
        </authorList>
    </citation>
    <scope>NUCLEOTIDE SEQUENCE [LARGE SCALE GENOMIC DNA]</scope>
    <source>
        <strain evidence="1 2">RMSCC 3488</strain>
    </source>
</reference>
<dbReference type="EMBL" id="DS268109">
    <property type="protein sequence ID" value="KMM66160.1"/>
    <property type="molecule type" value="Genomic_DNA"/>
</dbReference>
<dbReference type="Proteomes" id="UP000054567">
    <property type="component" value="Unassembled WGS sequence"/>
</dbReference>
<accession>A0A0J6FA90</accession>
<sequence>MRSNLHILGPGSEGIIVCFHRGLDVKAERVAAPVLPSLQDNRRRPWSNQYGESHTQNSAQALPLICSHRPGGQRESADAALAMGDNNDACLCKIDDPDHVKFRSNLNELTAQNPK</sequence>
<organism evidence="1 2">
    <name type="scientific">Coccidioides posadasii RMSCC 3488</name>
    <dbReference type="NCBI Taxonomy" id="454284"/>
    <lineage>
        <taxon>Eukaryota</taxon>
        <taxon>Fungi</taxon>
        <taxon>Dikarya</taxon>
        <taxon>Ascomycota</taxon>
        <taxon>Pezizomycotina</taxon>
        <taxon>Eurotiomycetes</taxon>
        <taxon>Eurotiomycetidae</taxon>
        <taxon>Onygenales</taxon>
        <taxon>Onygenaceae</taxon>
        <taxon>Coccidioides</taxon>
    </lineage>
</organism>
<proteinExistence type="predicted"/>
<reference evidence="2" key="2">
    <citation type="journal article" date="2009" name="Genome Res.">
        <title>Comparative genomic analyses of the human fungal pathogens Coccidioides and their relatives.</title>
        <authorList>
            <person name="Sharpton T.J."/>
            <person name="Stajich J.E."/>
            <person name="Rounsley S.D."/>
            <person name="Gardner M.J."/>
            <person name="Wortman J.R."/>
            <person name="Jordar V.S."/>
            <person name="Maiti R."/>
            <person name="Kodira C.D."/>
            <person name="Neafsey D.E."/>
            <person name="Zeng Q."/>
            <person name="Hung C.-Y."/>
            <person name="McMahan C."/>
            <person name="Muszewska A."/>
            <person name="Grynberg M."/>
            <person name="Mandel M.A."/>
            <person name="Kellner E.M."/>
            <person name="Barker B.M."/>
            <person name="Galgiani J.N."/>
            <person name="Orbach M.J."/>
            <person name="Kirkland T.N."/>
            <person name="Cole G.T."/>
            <person name="Henn M.R."/>
            <person name="Birren B.W."/>
            <person name="Taylor J.W."/>
        </authorList>
    </citation>
    <scope>NUCLEOTIDE SEQUENCE [LARGE SCALE GENOMIC DNA]</scope>
    <source>
        <strain evidence="2">RMSCC 3488</strain>
    </source>
</reference>
<protein>
    <submittedName>
        <fullName evidence="1">Uncharacterized protein</fullName>
    </submittedName>
</protein>
<evidence type="ECO:0000313" key="2">
    <source>
        <dbReference type="Proteomes" id="UP000054567"/>
    </source>
</evidence>
<reference evidence="2" key="3">
    <citation type="journal article" date="2010" name="Genome Res.">
        <title>Population genomic sequencing of Coccidioides fungi reveals recent hybridization and transposon control.</title>
        <authorList>
            <person name="Neafsey D.E."/>
            <person name="Barker B.M."/>
            <person name="Sharpton T.J."/>
            <person name="Stajich J.E."/>
            <person name="Park D.J."/>
            <person name="Whiston E."/>
            <person name="Hung C.-Y."/>
            <person name="McMahan C."/>
            <person name="White J."/>
            <person name="Sykes S."/>
            <person name="Heiman D."/>
            <person name="Young S."/>
            <person name="Zeng Q."/>
            <person name="Abouelleil A."/>
            <person name="Aftuck L."/>
            <person name="Bessette D."/>
            <person name="Brown A."/>
            <person name="FitzGerald M."/>
            <person name="Lui A."/>
            <person name="Macdonald J.P."/>
            <person name="Priest M."/>
            <person name="Orbach M.J."/>
            <person name="Galgiani J.N."/>
            <person name="Kirkland T.N."/>
            <person name="Cole G.T."/>
            <person name="Birren B.W."/>
            <person name="Henn M.R."/>
            <person name="Taylor J.W."/>
            <person name="Rounsley S.D."/>
        </authorList>
    </citation>
    <scope>NUCLEOTIDE SEQUENCE [LARGE SCALE GENOMIC DNA]</scope>
    <source>
        <strain evidence="2">RMSCC 3488</strain>
    </source>
</reference>
<name>A0A0J6FA90_COCPO</name>
<evidence type="ECO:0000313" key="1">
    <source>
        <dbReference type="EMBL" id="KMM66160.1"/>
    </source>
</evidence>
<dbReference type="VEuPathDB" id="FungiDB:CPAG_02500"/>
<dbReference type="AlphaFoldDB" id="A0A0J6FA90"/>